<proteinExistence type="predicted"/>
<protein>
    <recommendedName>
        <fullName evidence="1">MoaF-like domain-containing protein</fullName>
    </recommendedName>
</protein>
<dbReference type="Proteomes" id="UP001163719">
    <property type="component" value="Unassembled WGS sequence"/>
</dbReference>
<dbReference type="Gene3D" id="2.40.128.20">
    <property type="match status" value="1"/>
</dbReference>
<comment type="caution">
    <text evidence="2">The sequence shown here is derived from an EMBL/GenBank/DDBJ whole genome shotgun (WGS) entry which is preliminary data.</text>
</comment>
<evidence type="ECO:0000313" key="3">
    <source>
        <dbReference type="Proteomes" id="UP001163719"/>
    </source>
</evidence>
<dbReference type="InterPro" id="IPR012674">
    <property type="entry name" value="Calycin"/>
</dbReference>
<sequence length="140" mass="15891">MDAIVNFMVKKYPDLHGKDELTMGVKVFLGEMNWDLKSPYPAIGRKVEVDFGEMKFVLDFKDNKTMSFIGTEGSLKGSSDTVQYTAVEVAKNVFMVYWHEPKQGSNVTHIQDYNQKTVYTNIASKDGSFIHLKGKLTILK</sequence>
<accession>A0ABT3HK26</accession>
<name>A0ABT3HK26_9FLAO</name>
<evidence type="ECO:0000259" key="1">
    <source>
        <dbReference type="Pfam" id="PF22036"/>
    </source>
</evidence>
<gene>
    <name evidence="2" type="ORF">OH806_01660</name>
</gene>
<evidence type="ECO:0000313" key="2">
    <source>
        <dbReference type="EMBL" id="MCW3159985.1"/>
    </source>
</evidence>
<dbReference type="Pfam" id="PF22036">
    <property type="entry name" value="MoaF_like"/>
    <property type="match status" value="1"/>
</dbReference>
<keyword evidence="3" id="KW-1185">Reference proteome</keyword>
<dbReference type="RefSeq" id="WP_264741954.1">
    <property type="nucleotide sequence ID" value="NZ_JAPDHV010000001.1"/>
</dbReference>
<dbReference type="InterPro" id="IPR053892">
    <property type="entry name" value="MoaF-like"/>
</dbReference>
<organism evidence="2 3">
    <name type="scientific">Chryseobacterium oryctis</name>
    <dbReference type="NCBI Taxonomy" id="2952618"/>
    <lineage>
        <taxon>Bacteria</taxon>
        <taxon>Pseudomonadati</taxon>
        <taxon>Bacteroidota</taxon>
        <taxon>Flavobacteriia</taxon>
        <taxon>Flavobacteriales</taxon>
        <taxon>Weeksellaceae</taxon>
        <taxon>Chryseobacterium group</taxon>
        <taxon>Chryseobacterium</taxon>
    </lineage>
</organism>
<feature type="domain" description="MoaF-like" evidence="1">
    <location>
        <begin position="43"/>
        <end position="137"/>
    </location>
</feature>
<dbReference type="EMBL" id="JAPDHV010000001">
    <property type="protein sequence ID" value="MCW3159985.1"/>
    <property type="molecule type" value="Genomic_DNA"/>
</dbReference>
<reference evidence="2" key="1">
    <citation type="submission" date="2022-10" db="EMBL/GenBank/DDBJ databases">
        <title>Chryseobacterium babae sp. nov. isolated from the gut of the beetle Oryctes rhinoceros, and Chryseobacterium kimseyorum sp. nov., isolated from a stick insect rearing cage.</title>
        <authorList>
            <person name="Shelomi M."/>
            <person name="Han C.-J."/>
            <person name="Chen W.-M."/>
            <person name="Chen H.-K."/>
            <person name="Liaw S.-J."/>
            <person name="Muhle E."/>
            <person name="Clermont D."/>
        </authorList>
    </citation>
    <scope>NUCLEOTIDE SEQUENCE</scope>
    <source>
        <strain evidence="2">WLa1L2M3</strain>
    </source>
</reference>